<dbReference type="SUPFAM" id="SSF52540">
    <property type="entry name" value="P-loop containing nucleoside triphosphate hydrolases"/>
    <property type="match status" value="1"/>
</dbReference>
<dbReference type="AlphaFoldDB" id="A0A2A8PNR8"/>
<keyword evidence="2" id="KW-0540">Nuclease</keyword>
<dbReference type="InterPro" id="IPR027417">
    <property type="entry name" value="P-loop_NTPase"/>
</dbReference>
<dbReference type="PROSITE" id="PS51192">
    <property type="entry name" value="HELICASE_ATP_BIND_1"/>
    <property type="match status" value="1"/>
</dbReference>
<dbReference type="Pfam" id="PF04851">
    <property type="entry name" value="ResIII"/>
    <property type="match status" value="1"/>
</dbReference>
<name>A0A2A8PNR8_BACCE</name>
<dbReference type="EMBL" id="NTWE01000134">
    <property type="protein sequence ID" value="PEV93207.1"/>
    <property type="molecule type" value="Genomic_DNA"/>
</dbReference>
<dbReference type="GO" id="GO:0003677">
    <property type="term" value="F:DNA binding"/>
    <property type="evidence" value="ECO:0007669"/>
    <property type="project" value="InterPro"/>
</dbReference>
<evidence type="ECO:0000259" key="1">
    <source>
        <dbReference type="PROSITE" id="PS51192"/>
    </source>
</evidence>
<comment type="caution">
    <text evidence="2">The sequence shown here is derived from an EMBL/GenBank/DDBJ whole genome shotgun (WGS) entry which is preliminary data.</text>
</comment>
<proteinExistence type="predicted"/>
<dbReference type="RefSeq" id="WP_170958548.1">
    <property type="nucleotide sequence ID" value="NZ_NTWE01000134.1"/>
</dbReference>
<feature type="domain" description="Helicase ATP-binding" evidence="1">
    <location>
        <begin position="1"/>
        <end position="78"/>
    </location>
</feature>
<dbReference type="Proteomes" id="UP000220635">
    <property type="component" value="Unassembled WGS sequence"/>
</dbReference>
<accession>A0A2A8PNR8</accession>
<dbReference type="InterPro" id="IPR014001">
    <property type="entry name" value="Helicase_ATP-bd"/>
</dbReference>
<dbReference type="GO" id="GO:0005524">
    <property type="term" value="F:ATP binding"/>
    <property type="evidence" value="ECO:0007669"/>
    <property type="project" value="InterPro"/>
</dbReference>
<feature type="non-terminal residue" evidence="2">
    <location>
        <position position="1"/>
    </location>
</feature>
<reference evidence="2 3" key="1">
    <citation type="submission" date="2017-09" db="EMBL/GenBank/DDBJ databases">
        <title>Large-scale bioinformatics analysis of Bacillus genomes uncovers conserved roles of natural products in bacterial physiology.</title>
        <authorList>
            <consortium name="Agbiome Team Llc"/>
            <person name="Bleich R.M."/>
            <person name="Grubbs K.J."/>
            <person name="Santa Maria K.C."/>
            <person name="Allen S.E."/>
            <person name="Farag S."/>
            <person name="Shank E.A."/>
            <person name="Bowers A."/>
        </authorList>
    </citation>
    <scope>NUCLEOTIDE SEQUENCE [LARGE SCALE GENOMIC DNA]</scope>
    <source>
        <strain evidence="2 3">AFS010695</strain>
    </source>
</reference>
<organism evidence="2 3">
    <name type="scientific">Bacillus cereus</name>
    <dbReference type="NCBI Taxonomy" id="1396"/>
    <lineage>
        <taxon>Bacteria</taxon>
        <taxon>Bacillati</taxon>
        <taxon>Bacillota</taxon>
        <taxon>Bacilli</taxon>
        <taxon>Bacillales</taxon>
        <taxon>Bacillaceae</taxon>
        <taxon>Bacillus</taxon>
        <taxon>Bacillus cereus group</taxon>
    </lineage>
</organism>
<keyword evidence="2" id="KW-0255">Endonuclease</keyword>
<sequence length="78" mass="8663">LNALEEKDMGILCAGTGFGKTIVAAKLIADKKVSTLILVHNTNLAGQWKSQLEHFLKINDEPFVELTEKGRKKRKSKV</sequence>
<dbReference type="Gene3D" id="3.40.50.300">
    <property type="entry name" value="P-loop containing nucleotide triphosphate hydrolases"/>
    <property type="match status" value="1"/>
</dbReference>
<dbReference type="GO" id="GO:0016787">
    <property type="term" value="F:hydrolase activity"/>
    <property type="evidence" value="ECO:0007669"/>
    <property type="project" value="InterPro"/>
</dbReference>
<dbReference type="InterPro" id="IPR006935">
    <property type="entry name" value="Helicase/UvrB_N"/>
</dbReference>
<feature type="non-terminal residue" evidence="2">
    <location>
        <position position="78"/>
    </location>
</feature>
<gene>
    <name evidence="2" type="ORF">CN425_27560</name>
</gene>
<protein>
    <submittedName>
        <fullName evidence="2">Type III restriction endonuclease</fullName>
    </submittedName>
</protein>
<dbReference type="GO" id="GO:0004519">
    <property type="term" value="F:endonuclease activity"/>
    <property type="evidence" value="ECO:0007669"/>
    <property type="project" value="UniProtKB-KW"/>
</dbReference>
<evidence type="ECO:0000313" key="3">
    <source>
        <dbReference type="Proteomes" id="UP000220635"/>
    </source>
</evidence>
<keyword evidence="2" id="KW-0378">Hydrolase</keyword>
<evidence type="ECO:0000313" key="2">
    <source>
        <dbReference type="EMBL" id="PEV93207.1"/>
    </source>
</evidence>